<dbReference type="Proteomes" id="UP001303760">
    <property type="component" value="Unassembled WGS sequence"/>
</dbReference>
<feature type="coiled-coil region" evidence="1">
    <location>
        <begin position="124"/>
        <end position="151"/>
    </location>
</feature>
<keyword evidence="4" id="KW-1185">Reference proteome</keyword>
<evidence type="ECO:0000313" key="4">
    <source>
        <dbReference type="Proteomes" id="UP001303760"/>
    </source>
</evidence>
<dbReference type="EMBL" id="MU860017">
    <property type="protein sequence ID" value="KAK4241772.1"/>
    <property type="molecule type" value="Genomic_DNA"/>
</dbReference>
<evidence type="ECO:0000313" key="3">
    <source>
        <dbReference type="EMBL" id="KAK4241772.1"/>
    </source>
</evidence>
<dbReference type="AlphaFoldDB" id="A0AAN7HE62"/>
<sequence length="321" mass="36057">MAHKSRSLCQRALSDPSSLTATEKNAILYLPPPSEENQLHQSAFGLPSRAALVAKALDDSDGASLTNEEAEWLSRLGFYNPFVKQTVDESFARLGQRNKTPRADLDLVADAQEAVLSQDERLAKRRAQGQLERVSAEKKRAKEEQMAKIREWRSQPRPKWLQELKDAALPRWGFVVLRTAYSDGDEAWERFKEYWRQTGECQLELWLKNGPELWGTHESVFVSDREALEGADTGALRARVRAMREAGEIPEGVRGDVFLVVDQKALSNEQFAQGRRYVPGPDAKGTVHLRAVDPDYDLEEEPVSTEEPDSGFGGEITVPLP</sequence>
<feature type="compositionally biased region" description="Acidic residues" evidence="2">
    <location>
        <begin position="294"/>
        <end position="309"/>
    </location>
</feature>
<organism evidence="3 4">
    <name type="scientific">Achaetomium macrosporum</name>
    <dbReference type="NCBI Taxonomy" id="79813"/>
    <lineage>
        <taxon>Eukaryota</taxon>
        <taxon>Fungi</taxon>
        <taxon>Dikarya</taxon>
        <taxon>Ascomycota</taxon>
        <taxon>Pezizomycotina</taxon>
        <taxon>Sordariomycetes</taxon>
        <taxon>Sordariomycetidae</taxon>
        <taxon>Sordariales</taxon>
        <taxon>Chaetomiaceae</taxon>
        <taxon>Achaetomium</taxon>
    </lineage>
</organism>
<keyword evidence="1" id="KW-0175">Coiled coil</keyword>
<accession>A0AAN7HE62</accession>
<protein>
    <submittedName>
        <fullName evidence="3">Uncharacterized protein</fullName>
    </submittedName>
</protein>
<gene>
    <name evidence="3" type="ORF">C8A03DRAFT_30077</name>
</gene>
<name>A0AAN7HE62_9PEZI</name>
<evidence type="ECO:0000256" key="1">
    <source>
        <dbReference type="SAM" id="Coils"/>
    </source>
</evidence>
<evidence type="ECO:0000256" key="2">
    <source>
        <dbReference type="SAM" id="MobiDB-lite"/>
    </source>
</evidence>
<reference evidence="3" key="2">
    <citation type="submission" date="2023-05" db="EMBL/GenBank/DDBJ databases">
        <authorList>
            <consortium name="Lawrence Berkeley National Laboratory"/>
            <person name="Steindorff A."/>
            <person name="Hensen N."/>
            <person name="Bonometti L."/>
            <person name="Westerberg I."/>
            <person name="Brannstrom I.O."/>
            <person name="Guillou S."/>
            <person name="Cros-Aarteil S."/>
            <person name="Calhoun S."/>
            <person name="Haridas S."/>
            <person name="Kuo A."/>
            <person name="Mondo S."/>
            <person name="Pangilinan J."/>
            <person name="Riley R."/>
            <person name="Labutti K."/>
            <person name="Andreopoulos B."/>
            <person name="Lipzen A."/>
            <person name="Chen C."/>
            <person name="Yanf M."/>
            <person name="Daum C."/>
            <person name="Ng V."/>
            <person name="Clum A."/>
            <person name="Ohm R."/>
            <person name="Martin F."/>
            <person name="Silar P."/>
            <person name="Natvig D."/>
            <person name="Lalanne C."/>
            <person name="Gautier V."/>
            <person name="Ament-Velasquez S.L."/>
            <person name="Kruys A."/>
            <person name="Hutchinson M.I."/>
            <person name="Powell A.J."/>
            <person name="Barry K."/>
            <person name="Miller A.N."/>
            <person name="Grigoriev I.V."/>
            <person name="Debuchy R."/>
            <person name="Gladieux P."/>
            <person name="Thoren M.H."/>
            <person name="Johannesson H."/>
        </authorList>
    </citation>
    <scope>NUCLEOTIDE SEQUENCE</scope>
    <source>
        <strain evidence="3">CBS 532.94</strain>
    </source>
</reference>
<reference evidence="3" key="1">
    <citation type="journal article" date="2023" name="Mol. Phylogenet. Evol.">
        <title>Genome-scale phylogeny and comparative genomics of the fungal order Sordariales.</title>
        <authorList>
            <person name="Hensen N."/>
            <person name="Bonometti L."/>
            <person name="Westerberg I."/>
            <person name="Brannstrom I.O."/>
            <person name="Guillou S."/>
            <person name="Cros-Aarteil S."/>
            <person name="Calhoun S."/>
            <person name="Haridas S."/>
            <person name="Kuo A."/>
            <person name="Mondo S."/>
            <person name="Pangilinan J."/>
            <person name="Riley R."/>
            <person name="LaButti K."/>
            <person name="Andreopoulos B."/>
            <person name="Lipzen A."/>
            <person name="Chen C."/>
            <person name="Yan M."/>
            <person name="Daum C."/>
            <person name="Ng V."/>
            <person name="Clum A."/>
            <person name="Steindorff A."/>
            <person name="Ohm R.A."/>
            <person name="Martin F."/>
            <person name="Silar P."/>
            <person name="Natvig D.O."/>
            <person name="Lalanne C."/>
            <person name="Gautier V."/>
            <person name="Ament-Velasquez S.L."/>
            <person name="Kruys A."/>
            <person name="Hutchinson M.I."/>
            <person name="Powell A.J."/>
            <person name="Barry K."/>
            <person name="Miller A.N."/>
            <person name="Grigoriev I.V."/>
            <person name="Debuchy R."/>
            <person name="Gladieux P."/>
            <person name="Hiltunen Thoren M."/>
            <person name="Johannesson H."/>
        </authorList>
    </citation>
    <scope>NUCLEOTIDE SEQUENCE</scope>
    <source>
        <strain evidence="3">CBS 532.94</strain>
    </source>
</reference>
<feature type="region of interest" description="Disordered" evidence="2">
    <location>
        <begin position="294"/>
        <end position="321"/>
    </location>
</feature>
<comment type="caution">
    <text evidence="3">The sequence shown here is derived from an EMBL/GenBank/DDBJ whole genome shotgun (WGS) entry which is preliminary data.</text>
</comment>
<proteinExistence type="predicted"/>